<dbReference type="PANTHER" id="PTHR42941:SF1">
    <property type="entry name" value="SLL1037 PROTEIN"/>
    <property type="match status" value="1"/>
</dbReference>
<dbReference type="Pfam" id="PF16868">
    <property type="entry name" value="NMT1_3"/>
    <property type="match status" value="1"/>
</dbReference>
<dbReference type="EMBL" id="LR536450">
    <property type="protein sequence ID" value="VFU09819.1"/>
    <property type="molecule type" value="Genomic_DNA"/>
</dbReference>
<feature type="compositionally biased region" description="Basic and acidic residues" evidence="1">
    <location>
        <begin position="424"/>
        <end position="436"/>
    </location>
</feature>
<evidence type="ECO:0000256" key="1">
    <source>
        <dbReference type="SAM" id="MobiDB-lite"/>
    </source>
</evidence>
<proteinExistence type="predicted"/>
<sequence length="448" mass="47513">MRPALLVTAGLLIVVAAALAAYYFVAPHAILRVTTGNPGSPAHRFMAAFAATTTAQHPRVRLQLVEVSDLAASAKAIEDHRTDLAIIRSDAGVPSNGATIAILRRDVFAVVTPAKSSIEKIPDLAGKTIGIPEGLLQSYNERALDTILSYYDIPAQSVRRIFLPIAGIGAAFAEKRIAAALAIGPMGPGEVVDVVSAVRASMKASPKILGIDEADAIHSRFPAFESIDVPAGAFKGRPPIPDDTVSTLAVTYRFVAPNTMFDIVAGAIAQSLFTAKARLMQVTPLAAQIEAPDTDEKNPVLPIHPGVAAYLNNGEQSFFDEFQSYFYIGGMALSAIGSLVAILIGRLGRRKSNEELTEIDRLIGLADRALRARELAEIEPLEAELNGIVGRFVKRNAGGGENSAFAVAIAHARYAIDKQRAMVLKESRPPADEPSRADATAAPAPQMN</sequence>
<keyword evidence="2" id="KW-1133">Transmembrane helix</keyword>
<dbReference type="InterPro" id="IPR011852">
    <property type="entry name" value="TRAP_TAXI"/>
</dbReference>
<dbReference type="AlphaFoldDB" id="A0A4V6IMU6"/>
<dbReference type="Gene3D" id="3.40.190.10">
    <property type="entry name" value="Periplasmic binding protein-like II"/>
    <property type="match status" value="2"/>
</dbReference>
<name>A0A4V6IMU6_METTU</name>
<organism evidence="3 4">
    <name type="scientific">Methylocella tundrae</name>
    <dbReference type="NCBI Taxonomy" id="227605"/>
    <lineage>
        <taxon>Bacteria</taxon>
        <taxon>Pseudomonadati</taxon>
        <taxon>Pseudomonadota</taxon>
        <taxon>Alphaproteobacteria</taxon>
        <taxon>Hyphomicrobiales</taxon>
        <taxon>Beijerinckiaceae</taxon>
        <taxon>Methylocella</taxon>
    </lineage>
</organism>
<dbReference type="PANTHER" id="PTHR42941">
    <property type="entry name" value="SLL1037 PROTEIN"/>
    <property type="match status" value="1"/>
</dbReference>
<keyword evidence="2" id="KW-0812">Transmembrane</keyword>
<dbReference type="Proteomes" id="UP000294360">
    <property type="component" value="Chromosome"/>
</dbReference>
<gene>
    <name evidence="3" type="ORF">MTUNDRAET4_2932</name>
</gene>
<evidence type="ECO:0000256" key="2">
    <source>
        <dbReference type="SAM" id="Phobius"/>
    </source>
</evidence>
<dbReference type="KEGG" id="mtun:MTUNDRAET4_2932"/>
<dbReference type="RefSeq" id="WP_244605824.1">
    <property type="nucleotide sequence ID" value="NZ_CP139089.1"/>
</dbReference>
<evidence type="ECO:0000313" key="4">
    <source>
        <dbReference type="Proteomes" id="UP000294360"/>
    </source>
</evidence>
<dbReference type="SUPFAM" id="SSF53850">
    <property type="entry name" value="Periplasmic binding protein-like II"/>
    <property type="match status" value="1"/>
</dbReference>
<evidence type="ECO:0000313" key="3">
    <source>
        <dbReference type="EMBL" id="VFU09819.1"/>
    </source>
</evidence>
<feature type="transmembrane region" description="Helical" evidence="2">
    <location>
        <begin position="325"/>
        <end position="344"/>
    </location>
</feature>
<feature type="region of interest" description="Disordered" evidence="1">
    <location>
        <begin position="424"/>
        <end position="448"/>
    </location>
</feature>
<accession>A0A4V6IMU6</accession>
<protein>
    <submittedName>
        <fullName evidence="3">TRAP-type uncharacterized transport system periplasmic component-like protein</fullName>
    </submittedName>
</protein>
<keyword evidence="2" id="KW-0472">Membrane</keyword>
<reference evidence="3 4" key="1">
    <citation type="submission" date="2019-03" db="EMBL/GenBank/DDBJ databases">
        <authorList>
            <person name="Kox A.R. M."/>
        </authorList>
    </citation>
    <scope>NUCLEOTIDE SEQUENCE [LARGE SCALE GENOMIC DNA]</scope>
    <source>
        <strain evidence="3">MTUNDRAET4 annotated genome</strain>
    </source>
</reference>